<dbReference type="AlphaFoldDB" id="A0A840UIY6"/>
<dbReference type="NCBIfam" id="TIGR00754">
    <property type="entry name" value="bfr"/>
    <property type="match status" value="1"/>
</dbReference>
<dbReference type="Proteomes" id="UP000591735">
    <property type="component" value="Unassembled WGS sequence"/>
</dbReference>
<evidence type="ECO:0000256" key="7">
    <source>
        <dbReference type="ARBA" id="ARBA00023065"/>
    </source>
</evidence>
<feature type="binding site" evidence="10">
    <location>
        <position position="127"/>
    </location>
    <ligand>
        <name>Fe cation</name>
        <dbReference type="ChEBI" id="CHEBI:24875"/>
        <label>2</label>
    </ligand>
</feature>
<dbReference type="InterPro" id="IPR009040">
    <property type="entry name" value="Ferritin-like_diiron"/>
</dbReference>
<feature type="binding site" evidence="10">
    <location>
        <position position="93"/>
    </location>
    <ligand>
        <name>Fe cation</name>
        <dbReference type="ChEBI" id="CHEBI:24875"/>
        <label>2</label>
    </ligand>
</feature>
<reference evidence="13 14" key="1">
    <citation type="submission" date="2020-08" db="EMBL/GenBank/DDBJ databases">
        <title>Genomic Encyclopedia of Type Strains, Phase IV (KMG-IV): sequencing the most valuable type-strain genomes for metagenomic binning, comparative biology and taxonomic classification.</title>
        <authorList>
            <person name="Goeker M."/>
        </authorList>
    </citation>
    <scope>NUCLEOTIDE SEQUENCE [LARGE SCALE GENOMIC DNA]</scope>
    <source>
        <strain evidence="13 14">DSM 22359</strain>
    </source>
</reference>
<keyword evidence="14" id="KW-1185">Reference proteome</keyword>
<dbReference type="GO" id="GO:0020037">
    <property type="term" value="F:heme binding"/>
    <property type="evidence" value="ECO:0007669"/>
    <property type="project" value="TreeGrafter"/>
</dbReference>
<keyword evidence="9 10" id="KW-0479">Metal-binding</keyword>
<keyword evidence="6 9" id="KW-0408">Iron</keyword>
<evidence type="ECO:0000256" key="2">
    <source>
        <dbReference type="ARBA" id="ARBA00022434"/>
    </source>
</evidence>
<dbReference type="GO" id="GO:0008199">
    <property type="term" value="F:ferric iron binding"/>
    <property type="evidence" value="ECO:0007669"/>
    <property type="project" value="InterPro"/>
</dbReference>
<evidence type="ECO:0000256" key="3">
    <source>
        <dbReference type="ARBA" id="ARBA00022448"/>
    </source>
</evidence>
<evidence type="ECO:0000256" key="5">
    <source>
        <dbReference type="ARBA" id="ARBA00023002"/>
    </source>
</evidence>
<dbReference type="PROSITE" id="PS00549">
    <property type="entry name" value="BACTERIOFERRITIN"/>
    <property type="match status" value="1"/>
</dbReference>
<dbReference type="EC" id="1.16.3.1" evidence="9"/>
<keyword evidence="11" id="KW-0349">Heme</keyword>
<keyword evidence="4" id="KW-0410">Iron transport</keyword>
<keyword evidence="2 9" id="KW-0409">Iron storage</keyword>
<dbReference type="PANTHER" id="PTHR30295:SF9">
    <property type="entry name" value="BACTERIOFERRITIN"/>
    <property type="match status" value="1"/>
</dbReference>
<dbReference type="PANTHER" id="PTHR30295">
    <property type="entry name" value="BACTERIOFERRITIN"/>
    <property type="match status" value="1"/>
</dbReference>
<keyword evidence="5 13" id="KW-0560">Oxidoreductase</keyword>
<evidence type="ECO:0000256" key="11">
    <source>
        <dbReference type="RuleBase" id="RU000623"/>
    </source>
</evidence>
<dbReference type="GO" id="GO:0005829">
    <property type="term" value="C:cytosol"/>
    <property type="evidence" value="ECO:0007669"/>
    <property type="project" value="TreeGrafter"/>
</dbReference>
<evidence type="ECO:0000256" key="4">
    <source>
        <dbReference type="ARBA" id="ARBA00022496"/>
    </source>
</evidence>
<dbReference type="Pfam" id="PF00210">
    <property type="entry name" value="Ferritin"/>
    <property type="match status" value="1"/>
</dbReference>
<comment type="catalytic activity">
    <reaction evidence="8">
        <text>Fe(2+)(in) = Fe(2+)(out)</text>
        <dbReference type="Rhea" id="RHEA:28486"/>
        <dbReference type="ChEBI" id="CHEBI:29033"/>
    </reaction>
</comment>
<name>A0A840UIY6_9GAMM</name>
<feature type="binding site" evidence="10">
    <location>
        <position position="130"/>
    </location>
    <ligand>
        <name>Fe cation</name>
        <dbReference type="ChEBI" id="CHEBI:24875"/>
        <label>2</label>
    </ligand>
</feature>
<dbReference type="PIRSF" id="PIRSF002560">
    <property type="entry name" value="Bacterioferritin"/>
    <property type="match status" value="1"/>
</dbReference>
<dbReference type="InterPro" id="IPR008331">
    <property type="entry name" value="Ferritin_DPS_dom"/>
</dbReference>
<proteinExistence type="inferred from homology"/>
<feature type="binding site" evidence="10">
    <location>
        <position position="127"/>
    </location>
    <ligand>
        <name>Fe cation</name>
        <dbReference type="ChEBI" id="CHEBI:24875"/>
        <label>1</label>
    </ligand>
</feature>
<feature type="domain" description="Ferritin-like diiron" evidence="12">
    <location>
        <begin position="1"/>
        <end position="145"/>
    </location>
</feature>
<evidence type="ECO:0000256" key="6">
    <source>
        <dbReference type="ARBA" id="ARBA00023004"/>
    </source>
</evidence>
<dbReference type="PRINTS" id="PR00601">
    <property type="entry name" value="BACFERRITIN"/>
</dbReference>
<evidence type="ECO:0000313" key="14">
    <source>
        <dbReference type="Proteomes" id="UP000591735"/>
    </source>
</evidence>
<dbReference type="InterPro" id="IPR012347">
    <property type="entry name" value="Ferritin-like"/>
</dbReference>
<accession>A0A840UIY6</accession>
<dbReference type="InterPro" id="IPR009078">
    <property type="entry name" value="Ferritin-like_SF"/>
</dbReference>
<comment type="catalytic activity">
    <reaction evidence="9">
        <text>4 Fe(2+) + O2 + 4 H(+) = 4 Fe(3+) + 2 H2O</text>
        <dbReference type="Rhea" id="RHEA:11148"/>
        <dbReference type="ChEBI" id="CHEBI:15377"/>
        <dbReference type="ChEBI" id="CHEBI:15378"/>
        <dbReference type="ChEBI" id="CHEBI:15379"/>
        <dbReference type="ChEBI" id="CHEBI:29033"/>
        <dbReference type="ChEBI" id="CHEBI:29034"/>
        <dbReference type="EC" id="1.16.3.1"/>
    </reaction>
</comment>
<evidence type="ECO:0000256" key="8">
    <source>
        <dbReference type="ARBA" id="ARBA00036243"/>
    </source>
</evidence>
<evidence type="ECO:0000313" key="13">
    <source>
        <dbReference type="EMBL" id="MBB5322275.1"/>
    </source>
</evidence>
<keyword evidence="3" id="KW-0813">Transport</keyword>
<dbReference type="InterPro" id="IPR002024">
    <property type="entry name" value="Bacterioferritin"/>
</dbReference>
<dbReference type="GO" id="GO:0006879">
    <property type="term" value="P:intracellular iron ion homeostasis"/>
    <property type="evidence" value="ECO:0007669"/>
    <property type="project" value="UniProtKB-KW"/>
</dbReference>
<evidence type="ECO:0000259" key="12">
    <source>
        <dbReference type="PROSITE" id="PS50905"/>
    </source>
</evidence>
<dbReference type="CDD" id="cd00907">
    <property type="entry name" value="Bacterioferritin"/>
    <property type="match status" value="1"/>
</dbReference>
<comment type="similarity">
    <text evidence="1 9 11">Belongs to the bacterioferritin family.</text>
</comment>
<dbReference type="EMBL" id="JACHFE010000007">
    <property type="protein sequence ID" value="MBB5322275.1"/>
    <property type="molecule type" value="Genomic_DNA"/>
</dbReference>
<protein>
    <recommendedName>
        <fullName evidence="9 11">Bacterioferritin</fullName>
        <ecNumber evidence="9">1.16.3.1</ecNumber>
    </recommendedName>
</protein>
<feature type="binding site" evidence="10">
    <location>
        <position position="51"/>
    </location>
    <ligand>
        <name>Fe cation</name>
        <dbReference type="ChEBI" id="CHEBI:24875"/>
        <label>1</label>
    </ligand>
</feature>
<evidence type="ECO:0000256" key="10">
    <source>
        <dbReference type="PIRSR" id="PIRSR002560-1"/>
    </source>
</evidence>
<dbReference type="PROSITE" id="PS50905">
    <property type="entry name" value="FERRITIN_LIKE"/>
    <property type="match status" value="1"/>
</dbReference>
<dbReference type="GO" id="GO:0004322">
    <property type="term" value="F:ferroxidase activity"/>
    <property type="evidence" value="ECO:0007669"/>
    <property type="project" value="UniProtKB-EC"/>
</dbReference>
<evidence type="ECO:0000256" key="9">
    <source>
        <dbReference type="PIRNR" id="PIRNR002560"/>
    </source>
</evidence>
<dbReference type="SUPFAM" id="SSF47240">
    <property type="entry name" value="Ferritin-like"/>
    <property type="match status" value="1"/>
</dbReference>
<feature type="binding site" evidence="10">
    <location>
        <position position="46"/>
    </location>
    <ligand>
        <name>Fe cation</name>
        <dbReference type="ChEBI" id="CHEBI:24875"/>
        <label>3</label>
    </ligand>
</feature>
<feature type="binding site" evidence="10">
    <location>
        <position position="18"/>
    </location>
    <ligand>
        <name>Fe cation</name>
        <dbReference type="ChEBI" id="CHEBI:24875"/>
        <label>1</label>
    </ligand>
</feature>
<feature type="binding site" evidence="10">
    <location>
        <position position="51"/>
    </location>
    <ligand>
        <name>Fe cation</name>
        <dbReference type="ChEBI" id="CHEBI:24875"/>
        <label>2</label>
    </ligand>
</feature>
<dbReference type="RefSeq" id="WP_183705277.1">
    <property type="nucleotide sequence ID" value="NZ_JACHFE010000007.1"/>
</dbReference>
<comment type="caution">
    <text evidence="13">The sequence shown here is derived from an EMBL/GenBank/DDBJ whole genome shotgun (WGS) entry which is preliminary data.</text>
</comment>
<gene>
    <name evidence="13" type="ORF">HNR38_002770</name>
</gene>
<organism evidence="13 14">
    <name type="scientific">Marinobacter oulmenensis</name>
    <dbReference type="NCBI Taxonomy" id="643747"/>
    <lineage>
        <taxon>Bacteria</taxon>
        <taxon>Pseudomonadati</taxon>
        <taxon>Pseudomonadota</taxon>
        <taxon>Gammaproteobacteria</taxon>
        <taxon>Pseudomonadales</taxon>
        <taxon>Marinobacteraceae</taxon>
        <taxon>Marinobacter</taxon>
    </lineage>
</organism>
<sequence>MKGHPDVIECLCELLKGELAARDQYFLHSRQYQDEGYPVLYERLNHEMQEETDHADAILKRILFLEGQPDMTPHAIYPGTTLIERLESDLRLEYQVRENLTDAMALCESVQDYQTRDMLRLQLEDTEEDHAYWLEKQLRLIRLMGEENYRQSQSG</sequence>
<feature type="binding site" evidence="10">
    <location>
        <position position="54"/>
    </location>
    <ligand>
        <name>Fe cation</name>
        <dbReference type="ChEBI" id="CHEBI:24875"/>
        <label>1</label>
    </ligand>
</feature>
<feature type="binding site" evidence="10">
    <location>
        <position position="50"/>
    </location>
    <ligand>
        <name>Fe cation</name>
        <dbReference type="ChEBI" id="CHEBI:24875"/>
        <label>3</label>
    </ligand>
</feature>
<comment type="function">
    <text evidence="9">Iron-storage protein, whose ferroxidase center binds Fe(2+), oxidizes it using dioxygen to Fe(3+), and participates in the subsequent Fe(3+) oxide mineral core formation within the central cavity of the BFR protein shell.</text>
</comment>
<dbReference type="Gene3D" id="1.20.1260.10">
    <property type="match status" value="1"/>
</dbReference>
<keyword evidence="7" id="KW-0406">Ion transport</keyword>
<dbReference type="GO" id="GO:0006826">
    <property type="term" value="P:iron ion transport"/>
    <property type="evidence" value="ECO:0007669"/>
    <property type="project" value="UniProtKB-KW"/>
</dbReference>
<evidence type="ECO:0000256" key="1">
    <source>
        <dbReference type="ARBA" id="ARBA00008093"/>
    </source>
</evidence>